<gene>
    <name evidence="5" type="ORF">L284_09020</name>
</gene>
<evidence type="ECO:0000256" key="2">
    <source>
        <dbReference type="ARBA" id="ARBA00022598"/>
    </source>
</evidence>
<evidence type="ECO:0000259" key="4">
    <source>
        <dbReference type="Pfam" id="PF13193"/>
    </source>
</evidence>
<dbReference type="Pfam" id="PF00501">
    <property type="entry name" value="AMP-binding"/>
    <property type="match status" value="1"/>
</dbReference>
<evidence type="ECO:0000313" key="5">
    <source>
        <dbReference type="EMBL" id="EQB16825.1"/>
    </source>
</evidence>
<comment type="similarity">
    <text evidence="1">Belongs to the ATP-dependent AMP-binding enzyme family.</text>
</comment>
<evidence type="ECO:0000259" key="3">
    <source>
        <dbReference type="Pfam" id="PF00501"/>
    </source>
</evidence>
<feature type="domain" description="AMP-dependent synthetase/ligase" evidence="3">
    <location>
        <begin position="5"/>
        <end position="355"/>
    </location>
</feature>
<accession>T0IY97</accession>
<comment type="caution">
    <text evidence="5">The sequence shown here is derived from an EMBL/GenBank/DDBJ whole genome shotgun (WGS) entry which is preliminary data.</text>
</comment>
<dbReference type="GO" id="GO:0031956">
    <property type="term" value="F:medium-chain fatty acid-CoA ligase activity"/>
    <property type="evidence" value="ECO:0007669"/>
    <property type="project" value="TreeGrafter"/>
</dbReference>
<dbReference type="PROSITE" id="PS00455">
    <property type="entry name" value="AMP_BINDING"/>
    <property type="match status" value="1"/>
</dbReference>
<dbReference type="InterPro" id="IPR045851">
    <property type="entry name" value="AMP-bd_C_sf"/>
</dbReference>
<dbReference type="Gene3D" id="3.30.300.30">
    <property type="match status" value="1"/>
</dbReference>
<protein>
    <recommendedName>
        <fullName evidence="7">Acyl-CoA synthetase</fullName>
    </recommendedName>
</protein>
<dbReference type="InterPro" id="IPR020845">
    <property type="entry name" value="AMP-binding_CS"/>
</dbReference>
<feature type="domain" description="AMP-binding enzyme C-terminal" evidence="4">
    <location>
        <begin position="415"/>
        <end position="493"/>
    </location>
</feature>
<dbReference type="Pfam" id="PF13193">
    <property type="entry name" value="AMP-binding_C"/>
    <property type="match status" value="1"/>
</dbReference>
<dbReference type="RefSeq" id="WP_021233698.1">
    <property type="nucleotide sequence ID" value="NZ_ATHL01000064.1"/>
</dbReference>
<dbReference type="EMBL" id="ATHL01000064">
    <property type="protein sequence ID" value="EQB16825.1"/>
    <property type="molecule type" value="Genomic_DNA"/>
</dbReference>
<proteinExistence type="inferred from homology"/>
<reference evidence="5 6" key="1">
    <citation type="journal article" date="2013" name="Genome Announc.">
        <title>Genome Sequence of Novosphingobium lindaniclasticum LE124T, Isolated from a Hexachlorocyclohexane Dumpsite.</title>
        <authorList>
            <person name="Saxena A."/>
            <person name="Nayyar N."/>
            <person name="Sangwan N."/>
            <person name="Kumari R."/>
            <person name="Khurana J.P."/>
            <person name="Lal R."/>
        </authorList>
    </citation>
    <scope>NUCLEOTIDE SEQUENCE [LARGE SCALE GENOMIC DNA]</scope>
    <source>
        <strain evidence="5 6">LE124</strain>
    </source>
</reference>
<dbReference type="InterPro" id="IPR042099">
    <property type="entry name" value="ANL_N_sf"/>
</dbReference>
<dbReference type="GO" id="GO:0006631">
    <property type="term" value="P:fatty acid metabolic process"/>
    <property type="evidence" value="ECO:0007669"/>
    <property type="project" value="TreeGrafter"/>
</dbReference>
<evidence type="ECO:0008006" key="7">
    <source>
        <dbReference type="Google" id="ProtNLM"/>
    </source>
</evidence>
<dbReference type="PATRIC" id="fig|1096930.3.peg.1786"/>
<dbReference type="Proteomes" id="UP000015527">
    <property type="component" value="Unassembled WGS sequence"/>
</dbReference>
<name>T0IY97_9SPHN</name>
<dbReference type="Gene3D" id="3.40.50.12780">
    <property type="entry name" value="N-terminal domain of ligase-like"/>
    <property type="match status" value="1"/>
</dbReference>
<dbReference type="OrthoDB" id="9803968at2"/>
<dbReference type="PANTHER" id="PTHR43201:SF5">
    <property type="entry name" value="MEDIUM-CHAIN ACYL-COA LIGASE ACSF2, MITOCHONDRIAL"/>
    <property type="match status" value="1"/>
</dbReference>
<organism evidence="5 6">
    <name type="scientific">Novosphingobium lindaniclasticum LE124</name>
    <dbReference type="NCBI Taxonomy" id="1096930"/>
    <lineage>
        <taxon>Bacteria</taxon>
        <taxon>Pseudomonadati</taxon>
        <taxon>Pseudomonadota</taxon>
        <taxon>Alphaproteobacteria</taxon>
        <taxon>Sphingomonadales</taxon>
        <taxon>Sphingomonadaceae</taxon>
        <taxon>Novosphingobium</taxon>
    </lineage>
</organism>
<dbReference type="InterPro" id="IPR000873">
    <property type="entry name" value="AMP-dep_synth/lig_dom"/>
</dbReference>
<dbReference type="eggNOG" id="COG0318">
    <property type="taxonomic scope" value="Bacteria"/>
</dbReference>
<evidence type="ECO:0000256" key="1">
    <source>
        <dbReference type="ARBA" id="ARBA00006432"/>
    </source>
</evidence>
<evidence type="ECO:0000313" key="6">
    <source>
        <dbReference type="Proteomes" id="UP000015527"/>
    </source>
</evidence>
<dbReference type="AlphaFoldDB" id="T0IY97"/>
<dbReference type="PANTHER" id="PTHR43201">
    <property type="entry name" value="ACYL-COA SYNTHETASE"/>
    <property type="match status" value="1"/>
</dbReference>
<dbReference type="InterPro" id="IPR025110">
    <property type="entry name" value="AMP-bd_C"/>
</dbReference>
<sequence length="511" mass="56012">MHPFHHAAANPDKPACILASTGESVSYRDLEDASNQSANLIRYLGLKRGDVIAVMLENELPLFEIAWGAQRSGCYLTTVSTRLSARDISYILQDAGCKIFIFSDNLAALAAEALACLPDVKGFGVHTGGDSYQSWKSLSARQPKDRIVDESAGTDMLYSSGTTGRPKGVRGPLPDGAIDASIALMSMGCSLYGMDGDMVYLSTSPLYHAAPLRWAMLAHRLGATVVVMAKFDAEEALRLIQRYRVTHSTWVPTHFIRMLKLSEHVRAAYDLGSMRAVIHSAAPCPVEVKRQMIDWFGPIIHEYYSGTEQCGITALDSEEWLRKPGSVGRAVIGKPKILDEDGHEVATGTVGQVFFADGSPFAYHNDPEKTALAYNDRGWATLGDIGYLDEEGYLFLTDRKHFMIISGGVNIYPQEIENALVLHPKVNDVAVIGVPDEEMGEAVLAIVQPREGVDGDDTVAEELRRFCREAVGAIKTPKRFLFRDTLPREATGKLMKTKLIEEFRSGAAAPR</sequence>
<keyword evidence="2" id="KW-0436">Ligase</keyword>
<dbReference type="SUPFAM" id="SSF56801">
    <property type="entry name" value="Acetyl-CoA synthetase-like"/>
    <property type="match status" value="1"/>
</dbReference>
<keyword evidence="6" id="KW-1185">Reference proteome</keyword>